<dbReference type="AlphaFoldDB" id="A0A0C9Q6U2"/>
<evidence type="ECO:0000313" key="5">
    <source>
        <dbReference type="EMBL" id="GAN35567.1"/>
    </source>
</evidence>
<keyword evidence="1" id="KW-0813">Transport</keyword>
<dbReference type="PANTHER" id="PTHR42939">
    <property type="entry name" value="ABC TRANSPORTER ATP-BINDING PROTEIN ALBC-RELATED"/>
    <property type="match status" value="1"/>
</dbReference>
<accession>A0A0C9Q6U2</accession>
<sequence>MELQLQNLALSFKNKPNVIHDISLTMNGGSIVGIVAPNGTGKTTLLRLILNDLKPQAGKVLVDGKSYGSQKQSLALHRQMCLFPVQDDLYPDLSGKAHLEYYAKLWHNRSKSVKQIINVLDMRDYINQPVRTYSMGMKQRLCFGMVMAANTPIMLLDEFMNGLDTINVARMSRILRGLRAEGKLIITVSHLLNNLQGYADLIYFMRDGKIIKTIDQHEQQPLYIQVAEENASRLPRMPWEHYPNGMLVLPIHKLPGEHFNQLLLGLAAHHIPFKLGPLDLDTYFNEFYETDQ</sequence>
<dbReference type="InterPro" id="IPR027417">
    <property type="entry name" value="P-loop_NTPase"/>
</dbReference>
<dbReference type="RefSeq" id="WP_045624688.1">
    <property type="nucleotide sequence ID" value="NZ_BAYM01000009.1"/>
</dbReference>
<dbReference type="SMART" id="SM00382">
    <property type="entry name" value="AAA"/>
    <property type="match status" value="1"/>
</dbReference>
<dbReference type="InterPro" id="IPR003593">
    <property type="entry name" value="AAA+_ATPase"/>
</dbReference>
<organism evidence="5 6">
    <name type="scientific">Lacticaseibacillus paracasei NRIC 0644</name>
    <dbReference type="NCBI Taxonomy" id="1435038"/>
    <lineage>
        <taxon>Bacteria</taxon>
        <taxon>Bacillati</taxon>
        <taxon>Bacillota</taxon>
        <taxon>Bacilli</taxon>
        <taxon>Lactobacillales</taxon>
        <taxon>Lactobacillaceae</taxon>
        <taxon>Lacticaseibacillus</taxon>
    </lineage>
</organism>
<evidence type="ECO:0000313" key="6">
    <source>
        <dbReference type="Proteomes" id="UP000032552"/>
    </source>
</evidence>
<dbReference type="PROSITE" id="PS50893">
    <property type="entry name" value="ABC_TRANSPORTER_2"/>
    <property type="match status" value="1"/>
</dbReference>
<evidence type="ECO:0000256" key="3">
    <source>
        <dbReference type="ARBA" id="ARBA00022840"/>
    </source>
</evidence>
<dbReference type="InterPro" id="IPR003439">
    <property type="entry name" value="ABC_transporter-like_ATP-bd"/>
</dbReference>
<comment type="caution">
    <text evidence="5">The sequence shown here is derived from an EMBL/GenBank/DDBJ whole genome shotgun (WGS) entry which is preliminary data.</text>
</comment>
<gene>
    <name evidence="5" type="ORF">LC0644_0156</name>
</gene>
<dbReference type="InterPro" id="IPR051782">
    <property type="entry name" value="ABC_Transporter_VariousFunc"/>
</dbReference>
<dbReference type="Pfam" id="PF00005">
    <property type="entry name" value="ABC_tran"/>
    <property type="match status" value="1"/>
</dbReference>
<proteinExistence type="predicted"/>
<evidence type="ECO:0000259" key="4">
    <source>
        <dbReference type="PROSITE" id="PS50893"/>
    </source>
</evidence>
<keyword evidence="3" id="KW-0067">ATP-binding</keyword>
<dbReference type="Proteomes" id="UP000032552">
    <property type="component" value="Unassembled WGS sequence"/>
</dbReference>
<dbReference type="GO" id="GO:0005524">
    <property type="term" value="F:ATP binding"/>
    <property type="evidence" value="ECO:0007669"/>
    <property type="project" value="UniProtKB-KW"/>
</dbReference>
<dbReference type="PANTHER" id="PTHR42939:SF1">
    <property type="entry name" value="ABC TRANSPORTER ATP-BINDING PROTEIN ALBC-RELATED"/>
    <property type="match status" value="1"/>
</dbReference>
<evidence type="ECO:0000256" key="2">
    <source>
        <dbReference type="ARBA" id="ARBA00022741"/>
    </source>
</evidence>
<evidence type="ECO:0000256" key="1">
    <source>
        <dbReference type="ARBA" id="ARBA00022448"/>
    </source>
</evidence>
<dbReference type="EMBL" id="BAYM01000009">
    <property type="protein sequence ID" value="GAN35567.1"/>
    <property type="molecule type" value="Genomic_DNA"/>
</dbReference>
<dbReference type="SUPFAM" id="SSF52540">
    <property type="entry name" value="P-loop containing nucleoside triphosphate hydrolases"/>
    <property type="match status" value="1"/>
</dbReference>
<reference evidence="6" key="1">
    <citation type="submission" date="2014-05" db="EMBL/GenBank/DDBJ databases">
        <title>Whole genome sequencing of Lactobacillus casei NRIC0644.</title>
        <authorList>
            <person name="Atarashi H."/>
            <person name="Yoshida Y."/>
            <person name="Fujimura S."/>
            <person name="Tanaka N."/>
            <person name="Shiwa Y."/>
            <person name="Yoshikawa H."/>
            <person name="Okada S."/>
            <person name="Nakagawa J."/>
        </authorList>
    </citation>
    <scope>NUCLEOTIDE SEQUENCE [LARGE SCALE GENOMIC DNA]</scope>
    <source>
        <strain evidence="6">NRIC0644</strain>
    </source>
</reference>
<feature type="domain" description="ABC transporter" evidence="4">
    <location>
        <begin position="3"/>
        <end position="232"/>
    </location>
</feature>
<name>A0A0C9Q6U2_LACPA</name>
<protein>
    <submittedName>
        <fullName evidence="5">ABC-type multidrug transport system protein</fullName>
    </submittedName>
</protein>
<dbReference type="Gene3D" id="3.40.50.300">
    <property type="entry name" value="P-loop containing nucleotide triphosphate hydrolases"/>
    <property type="match status" value="1"/>
</dbReference>
<keyword evidence="2" id="KW-0547">Nucleotide-binding</keyword>
<dbReference type="GO" id="GO:0016887">
    <property type="term" value="F:ATP hydrolysis activity"/>
    <property type="evidence" value="ECO:0007669"/>
    <property type="project" value="InterPro"/>
</dbReference>